<organism evidence="5 6">
    <name type="scientific">Bifidobacterium tissieri</name>
    <dbReference type="NCBI Taxonomy" id="1630162"/>
    <lineage>
        <taxon>Bacteria</taxon>
        <taxon>Bacillati</taxon>
        <taxon>Actinomycetota</taxon>
        <taxon>Actinomycetes</taxon>
        <taxon>Bifidobacteriales</taxon>
        <taxon>Bifidobacteriaceae</taxon>
        <taxon>Bifidobacterium</taxon>
    </lineage>
</organism>
<dbReference type="EMBL" id="MWWV01000013">
    <property type="protein sequence ID" value="OZG56906.1"/>
    <property type="molecule type" value="Genomic_DNA"/>
</dbReference>
<comment type="caution">
    <text evidence="5">The sequence shown here is derived from an EMBL/GenBank/DDBJ whole genome shotgun (WGS) entry which is preliminary data.</text>
</comment>
<dbReference type="Gene3D" id="1.10.10.10">
    <property type="entry name" value="Winged helix-like DNA-binding domain superfamily/Winged helix DNA-binding domain"/>
    <property type="match status" value="1"/>
</dbReference>
<evidence type="ECO:0000256" key="2">
    <source>
        <dbReference type="ARBA" id="ARBA00023125"/>
    </source>
</evidence>
<dbReference type="Proteomes" id="UP000216444">
    <property type="component" value="Unassembled WGS sequence"/>
</dbReference>
<feature type="domain" description="HTH hxlR-type" evidence="4">
    <location>
        <begin position="9"/>
        <end position="108"/>
    </location>
</feature>
<evidence type="ECO:0000259" key="4">
    <source>
        <dbReference type="PROSITE" id="PS51118"/>
    </source>
</evidence>
<dbReference type="InterPro" id="IPR011991">
    <property type="entry name" value="ArsR-like_HTH"/>
</dbReference>
<dbReference type="Pfam" id="PF01638">
    <property type="entry name" value="HxlR"/>
    <property type="match status" value="1"/>
</dbReference>
<gene>
    <name evidence="5" type="ORF">BTIS_1749</name>
</gene>
<dbReference type="PANTHER" id="PTHR33204:SF18">
    <property type="entry name" value="TRANSCRIPTIONAL REGULATORY PROTEIN"/>
    <property type="match status" value="1"/>
</dbReference>
<keyword evidence="1" id="KW-0805">Transcription regulation</keyword>
<dbReference type="GO" id="GO:0003677">
    <property type="term" value="F:DNA binding"/>
    <property type="evidence" value="ECO:0007669"/>
    <property type="project" value="UniProtKB-KW"/>
</dbReference>
<keyword evidence="2" id="KW-0238">DNA-binding</keyword>
<keyword evidence="3" id="KW-0804">Transcription</keyword>
<reference evidence="5 6" key="1">
    <citation type="journal article" date="2017" name="BMC Genomics">
        <title>Comparative genomic and phylogenomic analyses of the Bifidobacteriaceae family.</title>
        <authorList>
            <person name="Lugli G.A."/>
            <person name="Milani C."/>
            <person name="Turroni F."/>
            <person name="Duranti S."/>
            <person name="Mancabelli L."/>
            <person name="Mangifesta M."/>
            <person name="Ferrario C."/>
            <person name="Modesto M."/>
            <person name="Mattarelli P."/>
            <person name="Jiri K."/>
            <person name="van Sinderen D."/>
            <person name="Ventura M."/>
        </authorList>
    </citation>
    <scope>NUCLEOTIDE SEQUENCE [LARGE SCALE GENOMIC DNA]</scope>
    <source>
        <strain evidence="5 6">DSM 100201</strain>
    </source>
</reference>
<sequence length="117" mass="13306">MKITEDAVCVESLRNVMGVFGGKWPFLIMGELHEGPKRFNDLNKELKINTKSLSDTLKRLEAEGVISRTVSDTTPVTVEYALTDKGRDFETVFHAMRDWCVKWQYSGETSHTAHTAR</sequence>
<name>A0A261FDF3_9BIFI</name>
<dbReference type="RefSeq" id="WP_094664686.1">
    <property type="nucleotide sequence ID" value="NZ_MWWV01000013.1"/>
</dbReference>
<dbReference type="AlphaFoldDB" id="A0A261FDF3"/>
<dbReference type="SUPFAM" id="SSF46785">
    <property type="entry name" value="Winged helix' DNA-binding domain"/>
    <property type="match status" value="1"/>
</dbReference>
<dbReference type="InterPro" id="IPR036388">
    <property type="entry name" value="WH-like_DNA-bd_sf"/>
</dbReference>
<keyword evidence="6" id="KW-1185">Reference proteome</keyword>
<dbReference type="InterPro" id="IPR002577">
    <property type="entry name" value="HTH_HxlR"/>
</dbReference>
<dbReference type="PANTHER" id="PTHR33204">
    <property type="entry name" value="TRANSCRIPTIONAL REGULATOR, MARR FAMILY"/>
    <property type="match status" value="1"/>
</dbReference>
<evidence type="ECO:0000256" key="3">
    <source>
        <dbReference type="ARBA" id="ARBA00023163"/>
    </source>
</evidence>
<protein>
    <submittedName>
        <fullName evidence="5">HxlR family transcriptional regulator</fullName>
    </submittedName>
</protein>
<dbReference type="CDD" id="cd00090">
    <property type="entry name" value="HTH_ARSR"/>
    <property type="match status" value="1"/>
</dbReference>
<dbReference type="PROSITE" id="PS51118">
    <property type="entry name" value="HTH_HXLR"/>
    <property type="match status" value="1"/>
</dbReference>
<evidence type="ECO:0000313" key="5">
    <source>
        <dbReference type="EMBL" id="OZG56906.1"/>
    </source>
</evidence>
<evidence type="ECO:0000313" key="6">
    <source>
        <dbReference type="Proteomes" id="UP000216444"/>
    </source>
</evidence>
<evidence type="ECO:0000256" key="1">
    <source>
        <dbReference type="ARBA" id="ARBA00023015"/>
    </source>
</evidence>
<proteinExistence type="predicted"/>
<dbReference type="InterPro" id="IPR036390">
    <property type="entry name" value="WH_DNA-bd_sf"/>
</dbReference>
<accession>A0A261FDF3</accession>